<dbReference type="EMBL" id="BMGZ01000002">
    <property type="protein sequence ID" value="GGH99500.1"/>
    <property type="molecule type" value="Genomic_DNA"/>
</dbReference>
<reference evidence="2" key="2">
    <citation type="submission" date="2020-09" db="EMBL/GenBank/DDBJ databases">
        <authorList>
            <person name="Sun Q."/>
            <person name="Zhou Y."/>
        </authorList>
    </citation>
    <scope>NUCLEOTIDE SEQUENCE</scope>
    <source>
        <strain evidence="2">CGMCC 1.14984</strain>
    </source>
</reference>
<accession>A0A8J3ERI1</accession>
<evidence type="ECO:0000313" key="3">
    <source>
        <dbReference type="Proteomes" id="UP000621856"/>
    </source>
</evidence>
<dbReference type="InterPro" id="IPR019302">
    <property type="entry name" value="CAP12/PCTIR_TIR_dom"/>
</dbReference>
<sequence length="372" mass="42220">MRADRELLSIADHLSHEYNLLFESGLFEPAEKLQKAAEQVSEAFSGSWLGYHSYVYYAEFTSPPAGAYFSPVWGLCFTFSSNDTEGDWREYSSKEVKNEVYRLAGFPILERLREEEAQFKDYFQQYKGDITSILYSFIGHSGDDYLRSLLEQVEEANIVVSNDVLDQFRPPFNNNCNDEKALRKGRVTPPHMEIWADVTAIGHNVGSIRKLSDLARKAGSHIFRLLEHQRPLPVIGTNVFIGHGRAPAWRELKDFIEDRLSLPWDEFNRVPIAGVTNISRLLEMLDSASIAFIVLTAEDETVDGKMHARMNAIHEAGLFQGRLGFNKAILLLEEGCEEFSNVQGLGQVRFPSGNISACFEEVRRVLEREGVL</sequence>
<dbReference type="GO" id="GO:0050135">
    <property type="term" value="F:NADP+ nucleosidase activity"/>
    <property type="evidence" value="ECO:0007669"/>
    <property type="project" value="InterPro"/>
</dbReference>
<feature type="domain" description="CD-NTase-associated protein 12/Pycsar effector protein TIR" evidence="1">
    <location>
        <begin position="238"/>
        <end position="350"/>
    </location>
</feature>
<organism evidence="2 3">
    <name type="scientific">Aquisalinus luteolus</name>
    <dbReference type="NCBI Taxonomy" id="1566827"/>
    <lineage>
        <taxon>Bacteria</taxon>
        <taxon>Pseudomonadati</taxon>
        <taxon>Pseudomonadota</taxon>
        <taxon>Alphaproteobacteria</taxon>
        <taxon>Parvularculales</taxon>
        <taxon>Parvularculaceae</taxon>
        <taxon>Aquisalinus</taxon>
    </lineage>
</organism>
<evidence type="ECO:0000259" key="1">
    <source>
        <dbReference type="Pfam" id="PF10137"/>
    </source>
</evidence>
<evidence type="ECO:0000313" key="2">
    <source>
        <dbReference type="EMBL" id="GGH99500.1"/>
    </source>
</evidence>
<dbReference type="AlphaFoldDB" id="A0A8J3ERI1"/>
<dbReference type="Proteomes" id="UP000621856">
    <property type="component" value="Unassembled WGS sequence"/>
</dbReference>
<comment type="caution">
    <text evidence="2">The sequence shown here is derived from an EMBL/GenBank/DDBJ whole genome shotgun (WGS) entry which is preliminary data.</text>
</comment>
<reference evidence="2" key="1">
    <citation type="journal article" date="2014" name="Int. J. Syst. Evol. Microbiol.">
        <title>Complete genome sequence of Corynebacterium casei LMG S-19264T (=DSM 44701T), isolated from a smear-ripened cheese.</title>
        <authorList>
            <consortium name="US DOE Joint Genome Institute (JGI-PGF)"/>
            <person name="Walter F."/>
            <person name="Albersmeier A."/>
            <person name="Kalinowski J."/>
            <person name="Ruckert C."/>
        </authorList>
    </citation>
    <scope>NUCLEOTIDE SEQUENCE</scope>
    <source>
        <strain evidence="2">CGMCC 1.14984</strain>
    </source>
</reference>
<name>A0A8J3ERI1_9PROT</name>
<gene>
    <name evidence="2" type="ORF">GCM10011355_25600</name>
</gene>
<dbReference type="Pfam" id="PF10137">
    <property type="entry name" value="CAP12-PCTIR_TIR"/>
    <property type="match status" value="1"/>
</dbReference>
<protein>
    <recommendedName>
        <fullName evidence="1">CD-NTase-associated protein 12/Pycsar effector protein TIR domain-containing protein</fullName>
    </recommendedName>
</protein>
<proteinExistence type="predicted"/>
<dbReference type="RefSeq" id="WP_205967494.1">
    <property type="nucleotide sequence ID" value="NZ_BMGZ01000002.1"/>
</dbReference>